<accession>A0ABV8MX90</accession>
<organism evidence="4 5">
    <name type="scientific">Chitinimonas lacunae</name>
    <dbReference type="NCBI Taxonomy" id="1963018"/>
    <lineage>
        <taxon>Bacteria</taxon>
        <taxon>Pseudomonadati</taxon>
        <taxon>Pseudomonadota</taxon>
        <taxon>Betaproteobacteria</taxon>
        <taxon>Neisseriales</taxon>
        <taxon>Chitinibacteraceae</taxon>
        <taxon>Chitinimonas</taxon>
    </lineage>
</organism>
<gene>
    <name evidence="4" type="ORF">ACFOW7_21410</name>
</gene>
<feature type="compositionally biased region" description="Basic and acidic residues" evidence="2">
    <location>
        <begin position="48"/>
        <end position="78"/>
    </location>
</feature>
<dbReference type="Pfam" id="PF15635">
    <property type="entry name" value="Tox-GHH2"/>
    <property type="match status" value="1"/>
</dbReference>
<evidence type="ECO:0000259" key="3">
    <source>
        <dbReference type="Pfam" id="PF15635"/>
    </source>
</evidence>
<dbReference type="RefSeq" id="WP_378168544.1">
    <property type="nucleotide sequence ID" value="NZ_JBHSBU010000002.1"/>
</dbReference>
<feature type="domain" description="Tox-GHH2" evidence="3">
    <location>
        <begin position="331"/>
        <end position="449"/>
    </location>
</feature>
<dbReference type="EMBL" id="JBHSBU010000002">
    <property type="protein sequence ID" value="MFC4161901.1"/>
    <property type="molecule type" value="Genomic_DNA"/>
</dbReference>
<dbReference type="Proteomes" id="UP001595791">
    <property type="component" value="Unassembled WGS sequence"/>
</dbReference>
<dbReference type="InterPro" id="IPR028917">
    <property type="entry name" value="Tox-GHH2_domain"/>
</dbReference>
<feature type="compositionally biased region" description="Gly residues" evidence="2">
    <location>
        <begin position="463"/>
        <end position="483"/>
    </location>
</feature>
<evidence type="ECO:0000313" key="4">
    <source>
        <dbReference type="EMBL" id="MFC4161901.1"/>
    </source>
</evidence>
<evidence type="ECO:0000256" key="2">
    <source>
        <dbReference type="SAM" id="MobiDB-lite"/>
    </source>
</evidence>
<feature type="coiled-coil region" evidence="1">
    <location>
        <begin position="159"/>
        <end position="186"/>
    </location>
</feature>
<keyword evidence="1" id="KW-0175">Coiled coil</keyword>
<name>A0ABV8MX90_9NEIS</name>
<protein>
    <submittedName>
        <fullName evidence="4">HNH/endonuclease VII fold toxin-2 domain-containing protein</fullName>
    </submittedName>
</protein>
<reference evidence="5" key="1">
    <citation type="journal article" date="2019" name="Int. J. Syst. Evol. Microbiol.">
        <title>The Global Catalogue of Microorganisms (GCM) 10K type strain sequencing project: providing services to taxonomists for standard genome sequencing and annotation.</title>
        <authorList>
            <consortium name="The Broad Institute Genomics Platform"/>
            <consortium name="The Broad Institute Genome Sequencing Center for Infectious Disease"/>
            <person name="Wu L."/>
            <person name="Ma J."/>
        </authorList>
    </citation>
    <scope>NUCLEOTIDE SEQUENCE [LARGE SCALE GENOMIC DNA]</scope>
    <source>
        <strain evidence="5">LMG 29894</strain>
    </source>
</reference>
<evidence type="ECO:0000256" key="1">
    <source>
        <dbReference type="SAM" id="Coils"/>
    </source>
</evidence>
<feature type="compositionally biased region" description="Polar residues" evidence="2">
    <location>
        <begin position="33"/>
        <end position="42"/>
    </location>
</feature>
<evidence type="ECO:0000313" key="5">
    <source>
        <dbReference type="Proteomes" id="UP001595791"/>
    </source>
</evidence>
<feature type="region of interest" description="Disordered" evidence="2">
    <location>
        <begin position="456"/>
        <end position="483"/>
    </location>
</feature>
<proteinExistence type="predicted"/>
<sequence length="483" mass="51617">MGTPSPKLPLPGRRKSPSPTPSPSATPTKPTQGKKSSPNTPTFPYIDSRADKQLCARDKQAIDDACKPEDDAAKKSRMDQAGNVKLGGEAQRRGVAGKLLSKLDMQKNRAPADGAASNDPSTAWITNHCEFLMIKPSSPEKLLGQLQGIPQKMAEELGVAALQTAKNRLQQELEDLIKKKVAAVLAKKAAGRLAIRALSVLTGPFAIAINVAVTAYDVYDAANSWEQIKNDFPDKVREIEDTARRLSEATAKIDEMKQALSQYASDPQRMVSDAMYAAAELNPCIRARRCSLVPFGNTHYHQPSKADCADIDEAQSHVQGPHNGKGCCPGQTGHHVLPAEMFSHCPNYKKQASKKIQKQVESPAGVGCVHQLAPSLCVEGVNNSHGSHGHVHSELGKVMGGMQKNGQSLPKGTEITKEQAIEAGATSIVEAFPESKCNKDCLKAQLRAFYTQLNCTPRKADGLPGGGGGSKETAPGTGGNKPR</sequence>
<feature type="coiled-coil region" evidence="1">
    <location>
        <begin position="239"/>
        <end position="266"/>
    </location>
</feature>
<feature type="region of interest" description="Disordered" evidence="2">
    <location>
        <begin position="1"/>
        <end position="90"/>
    </location>
</feature>
<comment type="caution">
    <text evidence="4">The sequence shown here is derived from an EMBL/GenBank/DDBJ whole genome shotgun (WGS) entry which is preliminary data.</text>
</comment>
<keyword evidence="5" id="KW-1185">Reference proteome</keyword>